<evidence type="ECO:0008006" key="4">
    <source>
        <dbReference type="Google" id="ProtNLM"/>
    </source>
</evidence>
<feature type="region of interest" description="Disordered" evidence="1">
    <location>
        <begin position="92"/>
        <end position="113"/>
    </location>
</feature>
<keyword evidence="3" id="KW-1185">Reference proteome</keyword>
<evidence type="ECO:0000313" key="3">
    <source>
        <dbReference type="Proteomes" id="UP000609651"/>
    </source>
</evidence>
<protein>
    <recommendedName>
        <fullName evidence="4">Helix-turn-helix domain-containing protein</fullName>
    </recommendedName>
</protein>
<reference evidence="2 3" key="1">
    <citation type="journal article" date="2020" name="Syst. Appl. Microbiol.">
        <title>Alienimonas chondri sp. nov., a novel planctomycete isolated from the biofilm of the red alga Chondrus crispus.</title>
        <authorList>
            <person name="Vitorino I."/>
            <person name="Albuquerque L."/>
            <person name="Wiegand S."/>
            <person name="Kallscheuer N."/>
            <person name="da Costa M.S."/>
            <person name="Lobo-da-Cunha A."/>
            <person name="Jogler C."/>
            <person name="Lage O.M."/>
        </authorList>
    </citation>
    <scope>NUCLEOTIDE SEQUENCE [LARGE SCALE GENOMIC DNA]</scope>
    <source>
        <strain evidence="2 3">LzC2</strain>
    </source>
</reference>
<dbReference type="EMBL" id="WTPX01000030">
    <property type="protein sequence ID" value="NNJ25257.1"/>
    <property type="molecule type" value="Genomic_DNA"/>
</dbReference>
<accession>A0ABX1VAX9</accession>
<dbReference type="Proteomes" id="UP000609651">
    <property type="component" value="Unassembled WGS sequence"/>
</dbReference>
<sequence>MSEPSFDPFHSDPPPPELAAFFTPPPVQQPSLPSTREEDANRRADRLASLYTPATRRAEVERRARLRAVFTTGPLKNVPPLGEAGPTEHAVRYDLWPPRPDRPVGPPSRHGDTWTQSQFVRLVKRFAKARGTDFGVLEFCRWAGVASSTLYRHADSWPALRAAAGLPPAMARPDRRASTLAALLRSLHLNRNRTRPLTGAQLARAAGVSRSVVGAYGGVRHLRDLYRQWVRASEARGE</sequence>
<feature type="compositionally biased region" description="Pro residues" evidence="1">
    <location>
        <begin position="11"/>
        <end position="28"/>
    </location>
</feature>
<name>A0ABX1VAX9_9PLAN</name>
<evidence type="ECO:0000256" key="1">
    <source>
        <dbReference type="SAM" id="MobiDB-lite"/>
    </source>
</evidence>
<organism evidence="2 3">
    <name type="scientific">Alienimonas chondri</name>
    <dbReference type="NCBI Taxonomy" id="2681879"/>
    <lineage>
        <taxon>Bacteria</taxon>
        <taxon>Pseudomonadati</taxon>
        <taxon>Planctomycetota</taxon>
        <taxon>Planctomycetia</taxon>
        <taxon>Planctomycetales</taxon>
        <taxon>Planctomycetaceae</taxon>
        <taxon>Alienimonas</taxon>
    </lineage>
</organism>
<feature type="compositionally biased region" description="Basic and acidic residues" evidence="1">
    <location>
        <begin position="35"/>
        <end position="46"/>
    </location>
</feature>
<feature type="region of interest" description="Disordered" evidence="1">
    <location>
        <begin position="1"/>
        <end position="50"/>
    </location>
</feature>
<dbReference type="RefSeq" id="WP_171185069.1">
    <property type="nucleotide sequence ID" value="NZ_WTPX01000030.1"/>
</dbReference>
<comment type="caution">
    <text evidence="2">The sequence shown here is derived from an EMBL/GenBank/DDBJ whole genome shotgun (WGS) entry which is preliminary data.</text>
</comment>
<gene>
    <name evidence="2" type="ORF">LzC2_13250</name>
</gene>
<evidence type="ECO:0000313" key="2">
    <source>
        <dbReference type="EMBL" id="NNJ25257.1"/>
    </source>
</evidence>
<proteinExistence type="predicted"/>